<dbReference type="InterPro" id="IPR032179">
    <property type="entry name" value="Cry22Aa_Ig-like"/>
</dbReference>
<name>A0AAW9I8Q4_CLOPF</name>
<dbReference type="EMBL" id="WNVC01000696">
    <property type="protein sequence ID" value="MDZ5000803.1"/>
    <property type="molecule type" value="Genomic_DNA"/>
</dbReference>
<protein>
    <submittedName>
        <fullName evidence="3">DUF5011 domain-containing protein</fullName>
    </submittedName>
</protein>
<comment type="caution">
    <text evidence="3">The sequence shown here is derived from an EMBL/GenBank/DDBJ whole genome shotgun (WGS) entry which is preliminary data.</text>
</comment>
<dbReference type="Pfam" id="PF16403">
    <property type="entry name" value="Bact_surface_Ig-like"/>
    <property type="match status" value="1"/>
</dbReference>
<feature type="domain" description="DUF7743" evidence="2">
    <location>
        <begin position="4"/>
        <end position="116"/>
    </location>
</feature>
<dbReference type="Gene3D" id="2.60.40.10">
    <property type="entry name" value="Immunoglobulins"/>
    <property type="match status" value="1"/>
</dbReference>
<proteinExistence type="predicted"/>
<reference evidence="3" key="1">
    <citation type="submission" date="2019-11" db="EMBL/GenBank/DDBJ databases">
        <title>Characterization of Clostridium perfringens isolates from swine manure treated agricultural soils.</title>
        <authorList>
            <person name="Wushke S.T."/>
        </authorList>
    </citation>
    <scope>NUCLEOTIDE SEQUENCE</scope>
    <source>
        <strain evidence="3">X26</strain>
    </source>
</reference>
<dbReference type="InterPro" id="IPR056645">
    <property type="entry name" value="DUF7743"/>
</dbReference>
<gene>
    <name evidence="3" type="ORF">GNF79_17410</name>
</gene>
<feature type="non-terminal residue" evidence="3">
    <location>
        <position position="1"/>
    </location>
</feature>
<evidence type="ECO:0000259" key="2">
    <source>
        <dbReference type="Pfam" id="PF24893"/>
    </source>
</evidence>
<accession>A0AAW9I8Q4</accession>
<dbReference type="Proteomes" id="UP001291306">
    <property type="component" value="Unassembled WGS sequence"/>
</dbReference>
<dbReference type="Pfam" id="PF24893">
    <property type="entry name" value="DUF7743"/>
    <property type="match status" value="1"/>
</dbReference>
<evidence type="ECO:0000313" key="4">
    <source>
        <dbReference type="Proteomes" id="UP001291306"/>
    </source>
</evidence>
<dbReference type="InterPro" id="IPR013783">
    <property type="entry name" value="Ig-like_fold"/>
</dbReference>
<dbReference type="AlphaFoldDB" id="A0AAW9I8Q4"/>
<evidence type="ECO:0000313" key="3">
    <source>
        <dbReference type="EMBL" id="MDZ5000803.1"/>
    </source>
</evidence>
<feature type="non-terminal residue" evidence="3">
    <location>
        <position position="175"/>
    </location>
</feature>
<sequence>HKEPDKTAPIIYKIKIINKEVNPGDTLKLRIEASDTESGFDEKTSCSLNLYNGHNVITLVRAKYNINTGNFEVEYTIPSNMKSGNWWISSISLYDKAGNYKYCENTDSTKYNFNVEYSFIGTENKVIKKGEEFDTLKGVIFSNNLEGDLTNKLEYYGQVNINKEGLYLIKYLVKG</sequence>
<organism evidence="3 4">
    <name type="scientific">Clostridium perfringens</name>
    <dbReference type="NCBI Taxonomy" id="1502"/>
    <lineage>
        <taxon>Bacteria</taxon>
        <taxon>Bacillati</taxon>
        <taxon>Bacillota</taxon>
        <taxon>Clostridia</taxon>
        <taxon>Eubacteriales</taxon>
        <taxon>Clostridiaceae</taxon>
        <taxon>Clostridium</taxon>
    </lineage>
</organism>
<feature type="domain" description="Pesticidal crystal protein Cry22Aa Ig-like" evidence="1">
    <location>
        <begin position="121"/>
        <end position="174"/>
    </location>
</feature>
<dbReference type="RefSeq" id="WP_322459028.1">
    <property type="nucleotide sequence ID" value="NZ_WNVC01000696.1"/>
</dbReference>
<evidence type="ECO:0000259" key="1">
    <source>
        <dbReference type="Pfam" id="PF16403"/>
    </source>
</evidence>